<dbReference type="Pfam" id="PF08666">
    <property type="entry name" value="SAF"/>
    <property type="match status" value="1"/>
</dbReference>
<dbReference type="CDD" id="cd11614">
    <property type="entry name" value="SAF_CpaB_FlgA_like"/>
    <property type="match status" value="1"/>
</dbReference>
<evidence type="ECO:0000313" key="3">
    <source>
        <dbReference type="Proteomes" id="UP000281547"/>
    </source>
</evidence>
<feature type="domain" description="SAF" evidence="1">
    <location>
        <begin position="45"/>
        <end position="113"/>
    </location>
</feature>
<evidence type="ECO:0000259" key="1">
    <source>
        <dbReference type="SMART" id="SM00858"/>
    </source>
</evidence>
<dbReference type="Pfam" id="PF16976">
    <property type="entry name" value="RcpC"/>
    <property type="match status" value="1"/>
</dbReference>
<dbReference type="InterPro" id="IPR031571">
    <property type="entry name" value="RcpC_dom"/>
</dbReference>
<sequence length="305" mass="32408">MKPARILLLLIAIAAGGLAAWLATRGDRPEPETTIVTEVREEPRTQILVASRAIGVGERLRPEMLSWQDWPEGAVRPEYVTVSANPEAREELTNTVARFEIFIGEPIREQKLVRSDQGYLSAVLEQGKRGVSIGVTPASGSGGFIVPNDRVDVVLTRSTPAGEISETILQNVKVLALGARLGETGTTGAPADPNNPRAEMFAGATIATLELDPRQSEAVINAAAIGQLSLVLRSIIDFREETQGAVAQRQTSQSIRVIRYGQDTNVRANARVLPPQEPLAVPAADAPALSDPANAIAVPAAAPAQ</sequence>
<name>A0A433X250_9HYPH</name>
<comment type="caution">
    <text evidence="2">The sequence shown here is derived from an EMBL/GenBank/DDBJ whole genome shotgun (WGS) entry which is preliminary data.</text>
</comment>
<dbReference type="NCBIfam" id="TIGR03177">
    <property type="entry name" value="pilus_cpaB"/>
    <property type="match status" value="1"/>
</dbReference>
<dbReference type="InterPro" id="IPR013974">
    <property type="entry name" value="SAF"/>
</dbReference>
<dbReference type="AlphaFoldDB" id="A0A433X250"/>
<dbReference type="InterPro" id="IPR017592">
    <property type="entry name" value="Pilus_assmbl_Flp-typ_CpaB"/>
</dbReference>
<dbReference type="EMBL" id="RZNJ01000009">
    <property type="protein sequence ID" value="RUT28196.1"/>
    <property type="molecule type" value="Genomic_DNA"/>
</dbReference>
<accession>A0A433X250</accession>
<organism evidence="2 3">
    <name type="scientific">Arsenicitalea aurantiaca</name>
    <dbReference type="NCBI Taxonomy" id="1783274"/>
    <lineage>
        <taxon>Bacteria</taxon>
        <taxon>Pseudomonadati</taxon>
        <taxon>Pseudomonadota</taxon>
        <taxon>Alphaproteobacteria</taxon>
        <taxon>Hyphomicrobiales</taxon>
        <taxon>Devosiaceae</taxon>
        <taxon>Arsenicitalea</taxon>
    </lineage>
</organism>
<dbReference type="SMART" id="SM00858">
    <property type="entry name" value="SAF"/>
    <property type="match status" value="1"/>
</dbReference>
<dbReference type="OrthoDB" id="163768at2"/>
<dbReference type="Proteomes" id="UP000281547">
    <property type="component" value="Unassembled WGS sequence"/>
</dbReference>
<keyword evidence="3" id="KW-1185">Reference proteome</keyword>
<gene>
    <name evidence="2" type="primary">cpaB</name>
    <name evidence="2" type="ORF">EMQ25_17510</name>
</gene>
<proteinExistence type="predicted"/>
<protein>
    <submittedName>
        <fullName evidence="2">Flp pilus assembly protein CpaB</fullName>
    </submittedName>
</protein>
<dbReference type="RefSeq" id="WP_127189908.1">
    <property type="nucleotide sequence ID" value="NZ_RZNJ01000009.1"/>
</dbReference>
<evidence type="ECO:0000313" key="2">
    <source>
        <dbReference type="EMBL" id="RUT28196.1"/>
    </source>
</evidence>
<reference evidence="2 3" key="1">
    <citation type="journal article" date="2016" name="Int. J. Syst. Evol. Microbiol.">
        <title>Arsenicitalea aurantiaca gen. nov., sp. nov., a new member of the family Hyphomicrobiaceae, isolated from high-arsenic sediment.</title>
        <authorList>
            <person name="Mu Y."/>
            <person name="Zhou L."/>
            <person name="Zeng X.C."/>
            <person name="Liu L."/>
            <person name="Pan Y."/>
            <person name="Chen X."/>
            <person name="Wang J."/>
            <person name="Li S."/>
            <person name="Li W.J."/>
            <person name="Wang Y."/>
        </authorList>
    </citation>
    <scope>NUCLEOTIDE SEQUENCE [LARGE SCALE GENOMIC DNA]</scope>
    <source>
        <strain evidence="2 3">42-50</strain>
    </source>
</reference>